<dbReference type="Pfam" id="PF03483">
    <property type="entry name" value="B3_4"/>
    <property type="match status" value="1"/>
</dbReference>
<dbReference type="InterPro" id="IPR020825">
    <property type="entry name" value="Phe-tRNA_synthase-like_B3/B4"/>
</dbReference>
<keyword evidence="3" id="KW-1185">Reference proteome</keyword>
<name>G9WVW5_9FIRM</name>
<dbReference type="PATRIC" id="fig|796944.3.peg.1782"/>
<dbReference type="EMBL" id="AFZD01000018">
    <property type="protein sequence ID" value="EHL10902.1"/>
    <property type="molecule type" value="Genomic_DNA"/>
</dbReference>
<dbReference type="SUPFAM" id="SSF56037">
    <property type="entry name" value="PheT/TilS domain"/>
    <property type="match status" value="1"/>
</dbReference>
<dbReference type="GO" id="GO:0004826">
    <property type="term" value="F:phenylalanine-tRNA ligase activity"/>
    <property type="evidence" value="ECO:0007669"/>
    <property type="project" value="InterPro"/>
</dbReference>
<evidence type="ECO:0000259" key="1">
    <source>
        <dbReference type="SMART" id="SM00873"/>
    </source>
</evidence>
<protein>
    <recommendedName>
        <fullName evidence="1">B3/B4 tRNA-binding domain-containing protein</fullName>
    </recommendedName>
</protein>
<dbReference type="SMART" id="SM00873">
    <property type="entry name" value="B3_4"/>
    <property type="match status" value="1"/>
</dbReference>
<feature type="domain" description="B3/B4 tRNA-binding" evidence="1">
    <location>
        <begin position="68"/>
        <end position="221"/>
    </location>
</feature>
<dbReference type="AlphaFoldDB" id="G9WVW5"/>
<evidence type="ECO:0000313" key="2">
    <source>
        <dbReference type="EMBL" id="EHL10902.1"/>
    </source>
</evidence>
<reference evidence="2 3" key="1">
    <citation type="submission" date="2011-08" db="EMBL/GenBank/DDBJ databases">
        <title>The Genome Sequence of Oribacterium sp. ACB7.</title>
        <authorList>
            <consortium name="The Broad Institute Genome Sequencing Platform"/>
            <person name="Earl A."/>
            <person name="Ward D."/>
            <person name="Feldgarden M."/>
            <person name="Gevers D."/>
            <person name="Sizova M."/>
            <person name="Hazen A."/>
            <person name="Epstein S."/>
            <person name="Young S.K."/>
            <person name="Zeng Q."/>
            <person name="Gargeya S."/>
            <person name="Fitzgerald M."/>
            <person name="Haas B."/>
            <person name="Abouelleil A."/>
            <person name="Alvarado L."/>
            <person name="Arachchi H.M."/>
            <person name="Berlin A."/>
            <person name="Brown A."/>
            <person name="Chapman S.B."/>
            <person name="Chen Z."/>
            <person name="Dunbar C."/>
            <person name="Freedman E."/>
            <person name="Gearin G."/>
            <person name="Gellesch M."/>
            <person name="Goldberg J."/>
            <person name="Griggs A."/>
            <person name="Gujja S."/>
            <person name="Heiman D."/>
            <person name="Howarth C."/>
            <person name="Larson L."/>
            <person name="Lui A."/>
            <person name="MacDonald P.J.P."/>
            <person name="Montmayeur A."/>
            <person name="Murphy C."/>
            <person name="Neiman D."/>
            <person name="Pearson M."/>
            <person name="Priest M."/>
            <person name="Roberts A."/>
            <person name="Saif S."/>
            <person name="Shea T."/>
            <person name="Shenoy N."/>
            <person name="Sisk P."/>
            <person name="Stolte C."/>
            <person name="Sykes S."/>
            <person name="Wortman J."/>
            <person name="Nusbaum C."/>
            <person name="Birren B."/>
        </authorList>
    </citation>
    <scope>NUCLEOTIDE SEQUENCE [LARGE SCALE GENOMIC DNA]</scope>
    <source>
        <strain evidence="2 3">ACB7</strain>
    </source>
</reference>
<proteinExistence type="predicted"/>
<dbReference type="PANTHER" id="PTHR39209">
    <property type="match status" value="1"/>
</dbReference>
<dbReference type="InterPro" id="IPR005146">
    <property type="entry name" value="B3/B4_tRNA-bd"/>
</dbReference>
<dbReference type="GO" id="GO:0003723">
    <property type="term" value="F:RNA binding"/>
    <property type="evidence" value="ECO:0007669"/>
    <property type="project" value="InterPro"/>
</dbReference>
<comment type="caution">
    <text evidence="2">The sequence shown here is derived from an EMBL/GenBank/DDBJ whole genome shotgun (WGS) entry which is preliminary data.</text>
</comment>
<sequence length="242" mass="27036">MKKFIVEDDFWRIFPEASIAVLTVKNVQEAAVLDEITAGEIKTLLEDANEGAKRFLTNETISENEVVKAWREAYSKFPTKKGARCSLEALLKRVLKGNPVGSIAPTVDITNAISLKHAFPIGAENMDAFCGDLRLGLMQGGEDFWPIGSDKPEPPLPGEIAYYDDEGVICRCWNWRDGKRTEVNDDTTKEFIAMECVEPGRVGELKEALEELAKLLSKYVGAEVINKQIVNRDNREAVLEEE</sequence>
<dbReference type="RefSeq" id="WP_009536861.1">
    <property type="nucleotide sequence ID" value="NZ_JH414505.1"/>
</dbReference>
<dbReference type="Gene3D" id="3.50.40.10">
    <property type="entry name" value="Phenylalanyl-trna Synthetase, Chain B, domain 3"/>
    <property type="match status" value="1"/>
</dbReference>
<dbReference type="Proteomes" id="UP000003527">
    <property type="component" value="Unassembled WGS sequence"/>
</dbReference>
<dbReference type="PANTHER" id="PTHR39209:SF2">
    <property type="entry name" value="CYTOPLASMIC PROTEIN"/>
    <property type="match status" value="1"/>
</dbReference>
<accession>G9WVW5</accession>
<dbReference type="HOGENOM" id="CLU_076869_1_1_9"/>
<gene>
    <name evidence="2" type="ORF">HMPREF9624_01049</name>
</gene>
<organism evidence="2 3">
    <name type="scientific">Oribacterium asaccharolyticum ACB7</name>
    <dbReference type="NCBI Taxonomy" id="796944"/>
    <lineage>
        <taxon>Bacteria</taxon>
        <taxon>Bacillati</taxon>
        <taxon>Bacillota</taxon>
        <taxon>Clostridia</taxon>
        <taxon>Lachnospirales</taxon>
        <taxon>Lachnospiraceae</taxon>
        <taxon>Oribacterium</taxon>
    </lineage>
</organism>
<evidence type="ECO:0000313" key="3">
    <source>
        <dbReference type="Proteomes" id="UP000003527"/>
    </source>
</evidence>